<proteinExistence type="inferred from homology"/>
<evidence type="ECO:0000256" key="5">
    <source>
        <dbReference type="ARBA" id="ARBA00023098"/>
    </source>
</evidence>
<keyword evidence="4" id="KW-0949">S-adenosyl-L-methionine</keyword>
<feature type="domain" description="DUF7884" evidence="7">
    <location>
        <begin position="6"/>
        <end position="92"/>
    </location>
</feature>
<dbReference type="InterPro" id="IPR050723">
    <property type="entry name" value="CFA/CMAS"/>
</dbReference>
<dbReference type="EMBL" id="JQBS01000017">
    <property type="protein sequence ID" value="KRN56918.1"/>
    <property type="molecule type" value="Genomic_DNA"/>
</dbReference>
<dbReference type="AlphaFoldDB" id="A0A0R2I0F7"/>
<keyword evidence="3" id="KW-0808">Transferase</keyword>
<dbReference type="Proteomes" id="UP000051658">
    <property type="component" value="Unassembled WGS sequence"/>
</dbReference>
<reference evidence="8 9" key="1">
    <citation type="journal article" date="2015" name="Genome Announc.">
        <title>Expanding the biotechnology potential of lactobacilli through comparative genomics of 213 strains and associated genera.</title>
        <authorList>
            <person name="Sun Z."/>
            <person name="Harris H.M."/>
            <person name="McCann A."/>
            <person name="Guo C."/>
            <person name="Argimon S."/>
            <person name="Zhang W."/>
            <person name="Yang X."/>
            <person name="Jeffery I.B."/>
            <person name="Cooney J.C."/>
            <person name="Kagawa T.F."/>
            <person name="Liu W."/>
            <person name="Song Y."/>
            <person name="Salvetti E."/>
            <person name="Wrobel A."/>
            <person name="Rasinkangas P."/>
            <person name="Parkhill J."/>
            <person name="Rea M.C."/>
            <person name="O'Sullivan O."/>
            <person name="Ritari J."/>
            <person name="Douillard F.P."/>
            <person name="Paul Ross R."/>
            <person name="Yang R."/>
            <person name="Briner A.E."/>
            <person name="Felis G.E."/>
            <person name="de Vos W.M."/>
            <person name="Barrangou R."/>
            <person name="Klaenhammer T.R."/>
            <person name="Caufield P.W."/>
            <person name="Cui Y."/>
            <person name="Zhang H."/>
            <person name="O'Toole P.W."/>
        </authorList>
    </citation>
    <scope>NUCLEOTIDE SEQUENCE [LARGE SCALE GENOMIC DNA]</scope>
    <source>
        <strain evidence="8 9">DSM 20623</strain>
    </source>
</reference>
<dbReference type="InterPro" id="IPR003333">
    <property type="entry name" value="CMAS"/>
</dbReference>
<dbReference type="PANTHER" id="PTHR43667:SF1">
    <property type="entry name" value="CYCLOPROPANE-FATTY-ACYL-PHOSPHOLIPID SYNTHASE"/>
    <property type="match status" value="1"/>
</dbReference>
<dbReference type="PIRSF" id="PIRSF003085">
    <property type="entry name" value="CMAS"/>
    <property type="match status" value="1"/>
</dbReference>
<evidence type="ECO:0000256" key="2">
    <source>
        <dbReference type="ARBA" id="ARBA00022603"/>
    </source>
</evidence>
<feature type="active site" evidence="6">
    <location>
        <position position="356"/>
    </location>
</feature>
<organism evidence="8 9">
    <name type="scientific">Carnobacterium divergens DSM 20623</name>
    <dbReference type="NCBI Taxonomy" id="1449336"/>
    <lineage>
        <taxon>Bacteria</taxon>
        <taxon>Bacillati</taxon>
        <taxon>Bacillota</taxon>
        <taxon>Bacilli</taxon>
        <taxon>Lactobacillales</taxon>
        <taxon>Carnobacteriaceae</taxon>
        <taxon>Carnobacterium</taxon>
    </lineage>
</organism>
<dbReference type="GO" id="GO:0032259">
    <property type="term" value="P:methylation"/>
    <property type="evidence" value="ECO:0007669"/>
    <property type="project" value="UniProtKB-KW"/>
</dbReference>
<evidence type="ECO:0000313" key="8">
    <source>
        <dbReference type="EMBL" id="KRN56918.1"/>
    </source>
</evidence>
<evidence type="ECO:0000256" key="1">
    <source>
        <dbReference type="ARBA" id="ARBA00010815"/>
    </source>
</evidence>
<keyword evidence="2" id="KW-0489">Methyltransferase</keyword>
<evidence type="ECO:0000256" key="3">
    <source>
        <dbReference type="ARBA" id="ARBA00022679"/>
    </source>
</evidence>
<evidence type="ECO:0000259" key="7">
    <source>
        <dbReference type="Pfam" id="PF25371"/>
    </source>
</evidence>
<gene>
    <name evidence="8" type="ORF">IV74_GL000566</name>
</gene>
<evidence type="ECO:0000313" key="9">
    <source>
        <dbReference type="Proteomes" id="UP000051658"/>
    </source>
</evidence>
<accession>A0A0R2I0F7</accession>
<protein>
    <submittedName>
        <fullName evidence="8">Cyclopropane-fatty-acyl-phospholipid synthase</fullName>
    </submittedName>
</protein>
<dbReference type="Pfam" id="PF02353">
    <property type="entry name" value="CMAS"/>
    <property type="match status" value="1"/>
</dbReference>
<evidence type="ECO:0000256" key="6">
    <source>
        <dbReference type="PIRSR" id="PIRSR003085-1"/>
    </source>
</evidence>
<dbReference type="SUPFAM" id="SSF53335">
    <property type="entry name" value="S-adenosyl-L-methionine-dependent methyltransferases"/>
    <property type="match status" value="1"/>
</dbReference>
<dbReference type="GeneID" id="89587858"/>
<comment type="caution">
    <text evidence="8">The sequence shown here is derived from an EMBL/GenBank/DDBJ whole genome shotgun (WGS) entry which is preliminary data.</text>
</comment>
<name>A0A0R2I0F7_CARDV</name>
<dbReference type="PATRIC" id="fig|1449336.4.peg.578"/>
<evidence type="ECO:0000256" key="4">
    <source>
        <dbReference type="ARBA" id="ARBA00022691"/>
    </source>
</evidence>
<dbReference type="PANTHER" id="PTHR43667">
    <property type="entry name" value="CYCLOPROPANE-FATTY-ACYL-PHOSPHOLIPID SYNTHASE"/>
    <property type="match status" value="1"/>
</dbReference>
<dbReference type="CDD" id="cd02440">
    <property type="entry name" value="AdoMet_MTases"/>
    <property type="match status" value="1"/>
</dbReference>
<dbReference type="eggNOG" id="COG2230">
    <property type="taxonomic scope" value="Bacteria"/>
</dbReference>
<dbReference type="RefSeq" id="WP_034572155.1">
    <property type="nucleotide sequence ID" value="NZ_JQBS01000017.1"/>
</dbReference>
<keyword evidence="9" id="KW-1185">Reference proteome</keyword>
<dbReference type="GO" id="GO:0008610">
    <property type="term" value="P:lipid biosynthetic process"/>
    <property type="evidence" value="ECO:0007669"/>
    <property type="project" value="InterPro"/>
</dbReference>
<dbReference type="InterPro" id="IPR029063">
    <property type="entry name" value="SAM-dependent_MTases_sf"/>
</dbReference>
<keyword evidence="5" id="KW-0443">Lipid metabolism</keyword>
<dbReference type="Pfam" id="PF25371">
    <property type="entry name" value="DUF7884"/>
    <property type="match status" value="1"/>
</dbReference>
<comment type="similarity">
    <text evidence="1">Belongs to the CFA/CMAS family.</text>
</comment>
<sequence>MLEKQFFKKVFSHSFSIPVRVNFWDGTFEIYGVGEPQVTITFHENIPIKEILNNASIALGEAYMDKKIEIEGSLEELIASAYENAESFMLKKDFRQYLPKMSHSEQKSKKDIQMHYDLGNDFYNLWLDKTMTYSCAYFKNPQDTLEVAQQNKVEHILNKLDLKENETLLDIGCGWGTLILTAAKKYQIQATGITLSKEQFRYINSKIKDENLEELVTVKLEDYRKLKNETFDHITSVGMVEHVGQENLGIYFKDVYELLAPNGTALIHGISRQQGGATNGWLNKYIFPGGYVPGVAEMVTQITGNGLQLIDLESLRRHYQKTTEIWDENFKKQLPEIRKIKDERFIRMWDLYLQACAASFKSGNIDLIQYLVTKGANNDLPMTREYMNP</sequence>
<dbReference type="Gene3D" id="3.40.50.150">
    <property type="entry name" value="Vaccinia Virus protein VP39"/>
    <property type="match status" value="1"/>
</dbReference>
<dbReference type="GO" id="GO:0008168">
    <property type="term" value="F:methyltransferase activity"/>
    <property type="evidence" value="ECO:0007669"/>
    <property type="project" value="UniProtKB-KW"/>
</dbReference>
<dbReference type="InterPro" id="IPR057206">
    <property type="entry name" value="DUF7884"/>
</dbReference>